<reference evidence="2" key="1">
    <citation type="journal article" date="2020" name="Stud. Mycol.">
        <title>101 Dothideomycetes genomes: a test case for predicting lifestyles and emergence of pathogens.</title>
        <authorList>
            <person name="Haridas S."/>
            <person name="Albert R."/>
            <person name="Binder M."/>
            <person name="Bloem J."/>
            <person name="Labutti K."/>
            <person name="Salamov A."/>
            <person name="Andreopoulos B."/>
            <person name="Baker S."/>
            <person name="Barry K."/>
            <person name="Bills G."/>
            <person name="Bluhm B."/>
            <person name="Cannon C."/>
            <person name="Castanera R."/>
            <person name="Culley D."/>
            <person name="Daum C."/>
            <person name="Ezra D."/>
            <person name="Gonzalez J."/>
            <person name="Henrissat B."/>
            <person name="Kuo A."/>
            <person name="Liang C."/>
            <person name="Lipzen A."/>
            <person name="Lutzoni F."/>
            <person name="Magnuson J."/>
            <person name="Mondo S."/>
            <person name="Nolan M."/>
            <person name="Ohm R."/>
            <person name="Pangilinan J."/>
            <person name="Park H.-J."/>
            <person name="Ramirez L."/>
            <person name="Alfaro M."/>
            <person name="Sun H."/>
            <person name="Tritt A."/>
            <person name="Yoshinaga Y."/>
            <person name="Zwiers L.-H."/>
            <person name="Turgeon B."/>
            <person name="Goodwin S."/>
            <person name="Spatafora J."/>
            <person name="Crous P."/>
            <person name="Grigoriev I."/>
        </authorList>
    </citation>
    <scope>NUCLEOTIDE SEQUENCE</scope>
    <source>
        <strain evidence="2">CBS 122367</strain>
    </source>
</reference>
<evidence type="ECO:0000256" key="1">
    <source>
        <dbReference type="SAM" id="MobiDB-lite"/>
    </source>
</evidence>
<name>A0A6G1J7I6_9PLEO</name>
<keyword evidence="3" id="KW-1185">Reference proteome</keyword>
<feature type="region of interest" description="Disordered" evidence="1">
    <location>
        <begin position="264"/>
        <end position="291"/>
    </location>
</feature>
<dbReference type="OrthoDB" id="5337308at2759"/>
<feature type="region of interest" description="Disordered" evidence="1">
    <location>
        <begin position="1"/>
        <end position="32"/>
    </location>
</feature>
<organism evidence="2 3">
    <name type="scientific">Lentithecium fluviatile CBS 122367</name>
    <dbReference type="NCBI Taxonomy" id="1168545"/>
    <lineage>
        <taxon>Eukaryota</taxon>
        <taxon>Fungi</taxon>
        <taxon>Dikarya</taxon>
        <taxon>Ascomycota</taxon>
        <taxon>Pezizomycotina</taxon>
        <taxon>Dothideomycetes</taxon>
        <taxon>Pleosporomycetidae</taxon>
        <taxon>Pleosporales</taxon>
        <taxon>Massarineae</taxon>
        <taxon>Lentitheciaceae</taxon>
        <taxon>Lentithecium</taxon>
    </lineage>
</organism>
<dbReference type="AlphaFoldDB" id="A0A6G1J7I6"/>
<sequence length="291" mass="32595">MIGMATPESVAARFVRPEHSHETTTSASTNMQSFQEWGYSTERGGEAAISVGMGPDLDVPLQSLIIDPKMVSEEGKTILVRWKHYRATTHDEVDYSPTRAQFRTLFNVNQGVIIAWNEFGPKHMGSQQHPPVTTLPQLRNRADIVFLNWQCIVQERHQSLGRLRYIFSADVENSHTKDAIARLLGERLDGTACQRYLWDNRKKFLPEDEGYRSLRASPNGRGAALLLITHKATFGQRKMIESVQLWCAHTGGQINLLLTVKEHEEGDDDGEPDGAGSPIFTADPVNVRDAS</sequence>
<dbReference type="EMBL" id="MU005577">
    <property type="protein sequence ID" value="KAF2686368.1"/>
    <property type="molecule type" value="Genomic_DNA"/>
</dbReference>
<protein>
    <submittedName>
        <fullName evidence="2">Uncharacterized protein</fullName>
    </submittedName>
</protein>
<accession>A0A6G1J7I6</accession>
<proteinExistence type="predicted"/>
<gene>
    <name evidence="2" type="ORF">K458DRAFT_387377</name>
</gene>
<evidence type="ECO:0000313" key="2">
    <source>
        <dbReference type="EMBL" id="KAF2686368.1"/>
    </source>
</evidence>
<dbReference type="Proteomes" id="UP000799291">
    <property type="component" value="Unassembled WGS sequence"/>
</dbReference>
<evidence type="ECO:0000313" key="3">
    <source>
        <dbReference type="Proteomes" id="UP000799291"/>
    </source>
</evidence>